<gene>
    <name evidence="2" type="ORF">SAMN05444277_112105</name>
</gene>
<proteinExistence type="predicted"/>
<feature type="transmembrane region" description="Helical" evidence="1">
    <location>
        <begin position="135"/>
        <end position="155"/>
    </location>
</feature>
<dbReference type="STRING" id="1465490.SAMN05444277_112105"/>
<dbReference type="AlphaFoldDB" id="A0A1I5YJC1"/>
<dbReference type="RefSeq" id="WP_090661564.1">
    <property type="nucleotide sequence ID" value="NZ_FOXQ01000012.1"/>
</dbReference>
<name>A0A1I5YJC1_9BACT</name>
<evidence type="ECO:0008006" key="4">
    <source>
        <dbReference type="Google" id="ProtNLM"/>
    </source>
</evidence>
<feature type="transmembrane region" description="Helical" evidence="1">
    <location>
        <begin position="80"/>
        <end position="99"/>
    </location>
</feature>
<organism evidence="2 3">
    <name type="scientific">Parafilimonas terrae</name>
    <dbReference type="NCBI Taxonomy" id="1465490"/>
    <lineage>
        <taxon>Bacteria</taxon>
        <taxon>Pseudomonadati</taxon>
        <taxon>Bacteroidota</taxon>
        <taxon>Chitinophagia</taxon>
        <taxon>Chitinophagales</taxon>
        <taxon>Chitinophagaceae</taxon>
        <taxon>Parafilimonas</taxon>
    </lineage>
</organism>
<evidence type="ECO:0000313" key="2">
    <source>
        <dbReference type="EMBL" id="SFQ44260.1"/>
    </source>
</evidence>
<dbReference type="OrthoDB" id="675986at2"/>
<feature type="transmembrane region" description="Helical" evidence="1">
    <location>
        <begin position="38"/>
        <end position="59"/>
    </location>
</feature>
<protein>
    <recommendedName>
        <fullName evidence="4">DUF4149 domain-containing protein</fullName>
    </recommendedName>
</protein>
<feature type="transmembrane region" description="Helical" evidence="1">
    <location>
        <begin position="12"/>
        <end position="32"/>
    </location>
</feature>
<keyword evidence="1" id="KW-0472">Membrane</keyword>
<reference evidence="2 3" key="1">
    <citation type="submission" date="2016-10" db="EMBL/GenBank/DDBJ databases">
        <authorList>
            <person name="de Groot N.N."/>
        </authorList>
    </citation>
    <scope>NUCLEOTIDE SEQUENCE [LARGE SCALE GENOMIC DNA]</scope>
    <source>
        <strain evidence="2 3">DSM 28286</strain>
    </source>
</reference>
<accession>A0A1I5YJC1</accession>
<keyword evidence="1" id="KW-1133">Transmembrane helix</keyword>
<sequence>MKLTIYRILSFLLMPMAILFSIAVLLLIRAAFANPAMLLPLFLIACIAIYTFASLNFLIRGIDGKRFLGKSSKDWLRVNAIASTVFSLLMIVQCTIFLMHPEMLQQITAQAKENAGAEFKMNKADFENYIRVTSYFFLVYAIVLFVHIMLSFQYLKKYAYLFQNEKK</sequence>
<dbReference type="EMBL" id="FOXQ01000012">
    <property type="protein sequence ID" value="SFQ44260.1"/>
    <property type="molecule type" value="Genomic_DNA"/>
</dbReference>
<dbReference type="Proteomes" id="UP000199031">
    <property type="component" value="Unassembled WGS sequence"/>
</dbReference>
<keyword evidence="3" id="KW-1185">Reference proteome</keyword>
<evidence type="ECO:0000256" key="1">
    <source>
        <dbReference type="SAM" id="Phobius"/>
    </source>
</evidence>
<keyword evidence="1" id="KW-0812">Transmembrane</keyword>
<evidence type="ECO:0000313" key="3">
    <source>
        <dbReference type="Proteomes" id="UP000199031"/>
    </source>
</evidence>